<dbReference type="Pfam" id="PF14065">
    <property type="entry name" value="Pvc16_N"/>
    <property type="match status" value="1"/>
</dbReference>
<proteinExistence type="predicted"/>
<evidence type="ECO:0000259" key="1">
    <source>
        <dbReference type="Pfam" id="PF14065"/>
    </source>
</evidence>
<evidence type="ECO:0000313" key="2">
    <source>
        <dbReference type="EMBL" id="QQG65878.1"/>
    </source>
</evidence>
<evidence type="ECO:0000313" key="3">
    <source>
        <dbReference type="Proteomes" id="UP000596092"/>
    </source>
</evidence>
<sequence length="205" mass="22956">MIFHALKILTAHLNSYYTGLTVPGGLTAHPTVNLQNVSQLTEEELKSSNKVLLTLVNLAEETTMKNEPGTYVVNSNEAHYTNPPVNLNLFLLFSVCMSNYEHALIYLSHTISFFQGKRIFTRQDGAPILAGLTDDFHTGLPGDFHIILDLYSLSFEQVNYLWSTLGGKQHPFVCYKVRLVSLQRAAVKETRGVIRKITIDDSAAR</sequence>
<dbReference type="RefSeq" id="WP_199261461.1">
    <property type="nucleotide sequence ID" value="NZ_CP054140.1"/>
</dbReference>
<dbReference type="InterPro" id="IPR025351">
    <property type="entry name" value="Pvc16_N"/>
</dbReference>
<dbReference type="KEGG" id="dog:HP555_08360"/>
<keyword evidence="3" id="KW-1185">Reference proteome</keyword>
<feature type="domain" description="Pvc16 N-terminal" evidence="1">
    <location>
        <begin position="8"/>
        <end position="195"/>
    </location>
</feature>
<organism evidence="2 3">
    <name type="scientific">Desulfobulbus oligotrophicus</name>
    <dbReference type="NCBI Taxonomy" id="1909699"/>
    <lineage>
        <taxon>Bacteria</taxon>
        <taxon>Pseudomonadati</taxon>
        <taxon>Thermodesulfobacteriota</taxon>
        <taxon>Desulfobulbia</taxon>
        <taxon>Desulfobulbales</taxon>
        <taxon>Desulfobulbaceae</taxon>
        <taxon>Desulfobulbus</taxon>
    </lineage>
</organism>
<reference evidence="2 3" key="1">
    <citation type="submission" date="2020-05" db="EMBL/GenBank/DDBJ databases">
        <title>Complete genome of Desulfobulbus oligotrophicus.</title>
        <authorList>
            <person name="Podar M."/>
        </authorList>
    </citation>
    <scope>NUCLEOTIDE SEQUENCE [LARGE SCALE GENOMIC DNA]</scope>
    <source>
        <strain evidence="2 3">Prop6</strain>
    </source>
</reference>
<dbReference type="Proteomes" id="UP000596092">
    <property type="component" value="Chromosome"/>
</dbReference>
<protein>
    <submittedName>
        <fullName evidence="2">DUF4255 domain-containing protein</fullName>
    </submittedName>
</protein>
<name>A0A7T5VDH8_9BACT</name>
<dbReference type="EMBL" id="CP054140">
    <property type="protein sequence ID" value="QQG65878.1"/>
    <property type="molecule type" value="Genomic_DNA"/>
</dbReference>
<dbReference type="AlphaFoldDB" id="A0A7T5VDH8"/>
<accession>A0A7T5VDH8</accession>
<gene>
    <name evidence="2" type="ORF">HP555_08360</name>
</gene>